<dbReference type="InterPro" id="IPR001348">
    <property type="entry name" value="ATP_PRibTrfase_HisG"/>
</dbReference>
<comment type="function">
    <text evidence="10">Catalyzes the condensation of ATP and 5-phosphoribose 1-diphosphate to form N'-(5'-phosphoribosyl)-ATP (PR-ATP). Has a crucial role in the pathway because the rate of histidine biosynthesis seems to be controlled primarily by regulation of HisG enzymatic activity.</text>
</comment>
<evidence type="ECO:0000256" key="4">
    <source>
        <dbReference type="ARBA" id="ARBA00011946"/>
    </source>
</evidence>
<keyword evidence="9" id="KW-0368">Histidine biosynthesis</keyword>
<sequence>MSDMLRIALPKDSCDAAAGLLRKAGIELPEELSASRKYLFQAEGLEWILIKPADVPLLVETGAADLGIIGKHLIAEAAKKSVELLDLGTNRLALSLFGPENALHRPDLVVATKFPRIASSYFLSRGFAVRTTPVMEELQAFSDVTLDAEPGYRLRGNRPPIGTVMQASDRLIAGRGSFVWKRQAVEALYARLEKVL</sequence>
<keyword evidence="6" id="KW-0028">Amino-acid biosynthesis</keyword>
<dbReference type="EC" id="2.4.2.17" evidence="4"/>
<organism evidence="12 13">
    <name type="scientific">Paenibacillus konkukensis</name>
    <dbReference type="NCBI Taxonomy" id="2020716"/>
    <lineage>
        <taxon>Bacteria</taxon>
        <taxon>Bacillati</taxon>
        <taxon>Bacillota</taxon>
        <taxon>Bacilli</taxon>
        <taxon>Bacillales</taxon>
        <taxon>Paenibacillaceae</taxon>
        <taxon>Paenibacillus</taxon>
    </lineage>
</organism>
<gene>
    <name evidence="12" type="primary">hisG_2</name>
    <name evidence="12" type="ORF">SK3146_05820</name>
</gene>
<evidence type="ECO:0000256" key="10">
    <source>
        <dbReference type="ARBA" id="ARBA00024861"/>
    </source>
</evidence>
<keyword evidence="8 12" id="KW-0808">Transferase</keyword>
<evidence type="ECO:0000256" key="6">
    <source>
        <dbReference type="ARBA" id="ARBA00022605"/>
    </source>
</evidence>
<dbReference type="RefSeq" id="WP_249862054.1">
    <property type="nucleotide sequence ID" value="NZ_CP027059.1"/>
</dbReference>
<comment type="catalytic activity">
    <reaction evidence="1">
        <text>1-(5-phospho-beta-D-ribosyl)-ATP + diphosphate = 5-phospho-alpha-D-ribose 1-diphosphate + ATP</text>
        <dbReference type="Rhea" id="RHEA:18473"/>
        <dbReference type="ChEBI" id="CHEBI:30616"/>
        <dbReference type="ChEBI" id="CHEBI:33019"/>
        <dbReference type="ChEBI" id="CHEBI:58017"/>
        <dbReference type="ChEBI" id="CHEBI:73183"/>
        <dbReference type="EC" id="2.4.2.17"/>
    </reaction>
</comment>
<evidence type="ECO:0000313" key="13">
    <source>
        <dbReference type="Proteomes" id="UP001057134"/>
    </source>
</evidence>
<evidence type="ECO:0000256" key="2">
    <source>
        <dbReference type="ARBA" id="ARBA00004667"/>
    </source>
</evidence>
<reference evidence="12" key="2">
    <citation type="journal article" date="2021" name="J Anim Sci Technol">
        <title>Complete genome sequence of Paenibacillus konkukensis sp. nov. SK3146 as a potential probiotic strain.</title>
        <authorList>
            <person name="Jung H.I."/>
            <person name="Park S."/>
            <person name="Niu K.M."/>
            <person name="Lee S.W."/>
            <person name="Kothari D."/>
            <person name="Yi K.J."/>
            <person name="Kim S.K."/>
        </authorList>
    </citation>
    <scope>NUCLEOTIDE SEQUENCE</scope>
    <source>
        <strain evidence="12">SK3146</strain>
    </source>
</reference>
<dbReference type="PANTHER" id="PTHR21403">
    <property type="entry name" value="ATP PHOSPHORIBOSYLTRANSFERASE ATP-PRTASE"/>
    <property type="match status" value="1"/>
</dbReference>
<keyword evidence="7 12" id="KW-0328">Glycosyltransferase</keyword>
<dbReference type="PANTHER" id="PTHR21403:SF8">
    <property type="entry name" value="ATP PHOSPHORIBOSYLTRANSFERASE"/>
    <property type="match status" value="1"/>
</dbReference>
<keyword evidence="13" id="KW-1185">Reference proteome</keyword>
<dbReference type="InterPro" id="IPR013820">
    <property type="entry name" value="ATP_PRibTrfase_cat"/>
</dbReference>
<evidence type="ECO:0000256" key="1">
    <source>
        <dbReference type="ARBA" id="ARBA00000915"/>
    </source>
</evidence>
<reference evidence="12" key="1">
    <citation type="submission" date="2018-02" db="EMBL/GenBank/DDBJ databases">
        <authorList>
            <person name="Kim S.-K."/>
            <person name="Jung H.-I."/>
            <person name="Lee S.-W."/>
        </authorList>
    </citation>
    <scope>NUCLEOTIDE SEQUENCE</scope>
    <source>
        <strain evidence="12">SK3146</strain>
    </source>
</reference>
<dbReference type="SUPFAM" id="SSF53850">
    <property type="entry name" value="Periplasmic binding protein-like II"/>
    <property type="match status" value="1"/>
</dbReference>
<feature type="domain" description="ATP phosphoribosyltransferase catalytic" evidence="11">
    <location>
        <begin position="51"/>
        <end position="193"/>
    </location>
</feature>
<dbReference type="GO" id="GO:0003879">
    <property type="term" value="F:ATP phosphoribosyltransferase activity"/>
    <property type="evidence" value="ECO:0007669"/>
    <property type="project" value="UniProtKB-EC"/>
</dbReference>
<evidence type="ECO:0000259" key="11">
    <source>
        <dbReference type="Pfam" id="PF01634"/>
    </source>
</evidence>
<comment type="subunit">
    <text evidence="3">Heteromultimer composed of HisG and HisZ subunits.</text>
</comment>
<protein>
    <recommendedName>
        <fullName evidence="5">ATP phosphoribosyltransferase</fullName>
        <ecNumber evidence="4">2.4.2.17</ecNumber>
    </recommendedName>
</protein>
<evidence type="ECO:0000256" key="3">
    <source>
        <dbReference type="ARBA" id="ARBA00011496"/>
    </source>
</evidence>
<name>A0ABY4RYP1_9BACL</name>
<comment type="pathway">
    <text evidence="2">Amino-acid biosynthesis; L-histidine biosynthesis; L-histidine from 5-phospho-alpha-D-ribose 1-diphosphate: step 1/9.</text>
</comment>
<dbReference type="Gene3D" id="3.40.190.10">
    <property type="entry name" value="Periplasmic binding protein-like II"/>
    <property type="match status" value="2"/>
</dbReference>
<evidence type="ECO:0000256" key="7">
    <source>
        <dbReference type="ARBA" id="ARBA00022676"/>
    </source>
</evidence>
<dbReference type="Pfam" id="PF01634">
    <property type="entry name" value="HisG"/>
    <property type="match status" value="1"/>
</dbReference>
<proteinExistence type="predicted"/>
<evidence type="ECO:0000313" key="12">
    <source>
        <dbReference type="EMBL" id="UQZ86527.1"/>
    </source>
</evidence>
<dbReference type="Proteomes" id="UP001057134">
    <property type="component" value="Chromosome"/>
</dbReference>
<evidence type="ECO:0000256" key="5">
    <source>
        <dbReference type="ARBA" id="ARBA00020998"/>
    </source>
</evidence>
<evidence type="ECO:0000256" key="9">
    <source>
        <dbReference type="ARBA" id="ARBA00023102"/>
    </source>
</evidence>
<evidence type="ECO:0000256" key="8">
    <source>
        <dbReference type="ARBA" id="ARBA00022679"/>
    </source>
</evidence>
<accession>A0ABY4RYP1</accession>
<dbReference type="EMBL" id="CP027059">
    <property type="protein sequence ID" value="UQZ86527.1"/>
    <property type="molecule type" value="Genomic_DNA"/>
</dbReference>